<feature type="region of interest" description="Disordered" evidence="1">
    <location>
        <begin position="75"/>
        <end position="186"/>
    </location>
</feature>
<dbReference type="RefSeq" id="WP_095534687.1">
    <property type="nucleotide sequence ID" value="NZ_FMZK01000011.1"/>
</dbReference>
<feature type="region of interest" description="Disordered" evidence="1">
    <location>
        <begin position="468"/>
        <end position="506"/>
    </location>
</feature>
<dbReference type="InterPro" id="IPR010982">
    <property type="entry name" value="Lambda_DNA-bd_dom_sf"/>
</dbReference>
<dbReference type="InterPro" id="IPR001387">
    <property type="entry name" value="Cro/C1-type_HTH"/>
</dbReference>
<dbReference type="CDD" id="cd00093">
    <property type="entry name" value="HTH_XRE"/>
    <property type="match status" value="1"/>
</dbReference>
<protein>
    <submittedName>
        <fullName evidence="3">Helix-turn-helix domain-containing protein</fullName>
    </submittedName>
</protein>
<sequence length="506" mass="52583">MGAAEEIADFAESLRELKQRSGLSYEALAKRAHMSTSTLHRYCKGEGVPADSTVVARFARVCRATPEERVELHRRWVLADAARDRARRTAANAEPDSAERAGASTPGGSEPAPASVGARPEDRPRPDSPPDTPPPGALPPPAASARPSAAPPSPPSASAPAPPAVSASSAASEPEDPPVPAAGPVPEVAVLARRVPALGRAARGRRWTLIAASTALVVAVSTVLTLGLKGEGTDRAGDDRPADTVSSSGEPAPTATTPRPSASPSPSPSARPSRPPATLPAPDTGTPDVGAPAAGPGTGRARDGDRAVPLTVSTRTYAWDDPQCEGKYLIDRPADEVSPPVMGQDVPGWVRSHGAVAADRQRVALTVQGVGDETAVIEALHVRVVGSDTPPAWNAYLGSSGCGGDVQTRSFDTDLDAGRPVLVPKAGQRGVPYKVSRTDPEVLYITARADARDVRWYVELQWSGGGRQGTIRIDDHGKPFRTSGSRGRPVYEHPLGGTEWSDVTGN</sequence>
<gene>
    <name evidence="3" type="ORF">SAMN05216505_111163</name>
</gene>
<proteinExistence type="predicted"/>
<evidence type="ECO:0000313" key="3">
    <source>
        <dbReference type="EMBL" id="SDD75645.1"/>
    </source>
</evidence>
<dbReference type="STRING" id="67344.SAMN05216505_111163"/>
<dbReference type="AlphaFoldDB" id="A0A1G6XEC1"/>
<feature type="compositionally biased region" description="Low complexity" evidence="1">
    <location>
        <begin position="251"/>
        <end position="260"/>
    </location>
</feature>
<dbReference type="GO" id="GO:0003677">
    <property type="term" value="F:DNA binding"/>
    <property type="evidence" value="ECO:0007669"/>
    <property type="project" value="InterPro"/>
</dbReference>
<feature type="compositionally biased region" description="Pro residues" evidence="1">
    <location>
        <begin position="129"/>
        <end position="142"/>
    </location>
</feature>
<feature type="compositionally biased region" description="Pro residues" evidence="1">
    <location>
        <begin position="261"/>
        <end position="279"/>
    </location>
</feature>
<feature type="compositionally biased region" description="Low complexity" evidence="1">
    <location>
        <begin position="280"/>
        <end position="295"/>
    </location>
</feature>
<organism evidence="3 4">
    <name type="scientific">Streptomyces prasinopilosus</name>
    <dbReference type="NCBI Taxonomy" id="67344"/>
    <lineage>
        <taxon>Bacteria</taxon>
        <taxon>Bacillati</taxon>
        <taxon>Actinomycetota</taxon>
        <taxon>Actinomycetes</taxon>
        <taxon>Kitasatosporales</taxon>
        <taxon>Streptomycetaceae</taxon>
        <taxon>Streptomyces</taxon>
    </lineage>
</organism>
<evidence type="ECO:0000313" key="4">
    <source>
        <dbReference type="Proteomes" id="UP000182100"/>
    </source>
</evidence>
<feature type="compositionally biased region" description="Basic and acidic residues" evidence="1">
    <location>
        <begin position="231"/>
        <end position="242"/>
    </location>
</feature>
<reference evidence="4" key="1">
    <citation type="submission" date="2016-10" db="EMBL/GenBank/DDBJ databases">
        <authorList>
            <person name="Varghese N."/>
            <person name="Submissions S."/>
        </authorList>
    </citation>
    <scope>NUCLEOTIDE SEQUENCE [LARGE SCALE GENOMIC DNA]</scope>
    <source>
        <strain evidence="4">CGMCC 4.3504</strain>
    </source>
</reference>
<dbReference type="Gene3D" id="1.10.260.40">
    <property type="entry name" value="lambda repressor-like DNA-binding domains"/>
    <property type="match status" value="1"/>
</dbReference>
<dbReference type="SMART" id="SM00530">
    <property type="entry name" value="HTH_XRE"/>
    <property type="match status" value="1"/>
</dbReference>
<dbReference type="PROSITE" id="PS50943">
    <property type="entry name" value="HTH_CROC1"/>
    <property type="match status" value="1"/>
</dbReference>
<evidence type="ECO:0000256" key="1">
    <source>
        <dbReference type="SAM" id="MobiDB-lite"/>
    </source>
</evidence>
<feature type="compositionally biased region" description="Pro residues" evidence="1">
    <location>
        <begin position="149"/>
        <end position="163"/>
    </location>
</feature>
<feature type="compositionally biased region" description="Basic and acidic residues" evidence="1">
    <location>
        <begin position="119"/>
        <end position="128"/>
    </location>
</feature>
<feature type="region of interest" description="Disordered" evidence="1">
    <location>
        <begin position="229"/>
        <end position="306"/>
    </location>
</feature>
<name>A0A1G6XEC1_9ACTN</name>
<dbReference type="Proteomes" id="UP000182100">
    <property type="component" value="Unassembled WGS sequence"/>
</dbReference>
<accession>A0A1G6XEC1</accession>
<dbReference type="EMBL" id="FMZK01000011">
    <property type="protein sequence ID" value="SDD75645.1"/>
    <property type="molecule type" value="Genomic_DNA"/>
</dbReference>
<dbReference type="SUPFAM" id="SSF47413">
    <property type="entry name" value="lambda repressor-like DNA-binding domains"/>
    <property type="match status" value="1"/>
</dbReference>
<keyword evidence="4" id="KW-1185">Reference proteome</keyword>
<feature type="domain" description="HTH cro/C1-type" evidence="2">
    <location>
        <begin position="14"/>
        <end position="69"/>
    </location>
</feature>
<dbReference type="Pfam" id="PF13560">
    <property type="entry name" value="HTH_31"/>
    <property type="match status" value="1"/>
</dbReference>
<evidence type="ECO:0000259" key="2">
    <source>
        <dbReference type="PROSITE" id="PS50943"/>
    </source>
</evidence>